<protein>
    <recommendedName>
        <fullName evidence="2">Retrotransposon gag domain-containing protein</fullName>
    </recommendedName>
</protein>
<dbReference type="AlphaFoldDB" id="A0AAD3P1Q8"/>
<comment type="caution">
    <text evidence="3">The sequence shown here is derived from an EMBL/GenBank/DDBJ whole genome shotgun (WGS) entry which is preliminary data.</text>
</comment>
<dbReference type="PANTHER" id="PTHR33223:SF6">
    <property type="entry name" value="CCHC-TYPE DOMAIN-CONTAINING PROTEIN"/>
    <property type="match status" value="1"/>
</dbReference>
<name>A0AAD3P1Q8_NEPGR</name>
<sequence>MVRVSLPSPRSSTTFKPRKSKHRSTIAQEDFVDDYSYDASLSQVSHCRSEDYEDDAEGSSLNQDASDDESQSAGNPIYNEKPSVNIESDGAISLNRLYDSYVNVAPLPIFRGAETECPITHLSRFNKVCRANNASSIEMMVRIFPVTLEGEAALWYDLNVEPYPALSWEEIKAAFLQAYGRRDVDEHFREDLMMINQGSNENVRSYFLRLQWVLKRWPNHSISEQLLKDVFVDGLRQDFKNWIIQQKPSSLDDALRLAFAWEQVKSVREVTTAPSKCGLYQGPHEEGKHEIMRSCVKKSSRASSSAGSGGGGGDHEVFKEFDPLEFDRASSVEGGKEGREWMLKKKSQCQCSKHQCWKKA</sequence>
<dbReference type="Proteomes" id="UP001279734">
    <property type="component" value="Unassembled WGS sequence"/>
</dbReference>
<evidence type="ECO:0000313" key="3">
    <source>
        <dbReference type="EMBL" id="GMG98529.1"/>
    </source>
</evidence>
<evidence type="ECO:0000259" key="2">
    <source>
        <dbReference type="Pfam" id="PF03732"/>
    </source>
</evidence>
<feature type="region of interest" description="Disordered" evidence="1">
    <location>
        <begin position="1"/>
        <end position="27"/>
    </location>
</feature>
<reference evidence="3" key="1">
    <citation type="submission" date="2023-05" db="EMBL/GenBank/DDBJ databases">
        <title>Nepenthes gracilis genome sequencing.</title>
        <authorList>
            <person name="Fukushima K."/>
        </authorList>
    </citation>
    <scope>NUCLEOTIDE SEQUENCE</scope>
    <source>
        <strain evidence="3">SING2019-196</strain>
    </source>
</reference>
<evidence type="ECO:0000256" key="1">
    <source>
        <dbReference type="SAM" id="MobiDB-lite"/>
    </source>
</evidence>
<keyword evidence="4" id="KW-1185">Reference proteome</keyword>
<dbReference type="EMBL" id="BSYO01000001">
    <property type="protein sequence ID" value="GMG98529.1"/>
    <property type="molecule type" value="Genomic_DNA"/>
</dbReference>
<organism evidence="3 4">
    <name type="scientific">Nepenthes gracilis</name>
    <name type="common">Slender pitcher plant</name>
    <dbReference type="NCBI Taxonomy" id="150966"/>
    <lineage>
        <taxon>Eukaryota</taxon>
        <taxon>Viridiplantae</taxon>
        <taxon>Streptophyta</taxon>
        <taxon>Embryophyta</taxon>
        <taxon>Tracheophyta</taxon>
        <taxon>Spermatophyta</taxon>
        <taxon>Magnoliopsida</taxon>
        <taxon>eudicotyledons</taxon>
        <taxon>Gunneridae</taxon>
        <taxon>Pentapetalae</taxon>
        <taxon>Caryophyllales</taxon>
        <taxon>Nepenthaceae</taxon>
        <taxon>Nepenthes</taxon>
    </lineage>
</organism>
<dbReference type="PANTHER" id="PTHR33223">
    <property type="entry name" value="CCHC-TYPE DOMAIN-CONTAINING PROTEIN"/>
    <property type="match status" value="1"/>
</dbReference>
<proteinExistence type="predicted"/>
<feature type="domain" description="Retrotransposon gag" evidence="2">
    <location>
        <begin position="142"/>
        <end position="237"/>
    </location>
</feature>
<gene>
    <name evidence="3" type="ORF">Nepgr_000369</name>
</gene>
<accession>A0AAD3P1Q8</accession>
<feature type="region of interest" description="Disordered" evidence="1">
    <location>
        <begin position="46"/>
        <end position="82"/>
    </location>
</feature>
<evidence type="ECO:0000313" key="4">
    <source>
        <dbReference type="Proteomes" id="UP001279734"/>
    </source>
</evidence>
<dbReference type="InterPro" id="IPR005162">
    <property type="entry name" value="Retrotrans_gag_dom"/>
</dbReference>
<dbReference type="Pfam" id="PF03732">
    <property type="entry name" value="Retrotrans_gag"/>
    <property type="match status" value="1"/>
</dbReference>